<dbReference type="PANTHER" id="PTHR43808:SF32">
    <property type="entry name" value="ARGE_DAPE-RELATED DEACYLASE"/>
    <property type="match status" value="1"/>
</dbReference>
<accession>H7EN76</accession>
<evidence type="ECO:0000256" key="7">
    <source>
        <dbReference type="ARBA" id="ARBA00023285"/>
    </source>
</evidence>
<dbReference type="Proteomes" id="UP000003571">
    <property type="component" value="Unassembled WGS sequence"/>
</dbReference>
<dbReference type="InterPro" id="IPR036264">
    <property type="entry name" value="Bact_exopeptidase_dim_dom"/>
</dbReference>
<evidence type="ECO:0000256" key="3">
    <source>
        <dbReference type="ARBA" id="ARBA00006247"/>
    </source>
</evidence>
<evidence type="ECO:0000256" key="4">
    <source>
        <dbReference type="ARBA" id="ARBA00022723"/>
    </source>
</evidence>
<evidence type="ECO:0000259" key="8">
    <source>
        <dbReference type="Pfam" id="PF07687"/>
    </source>
</evidence>
<comment type="similarity">
    <text evidence="3">Belongs to the peptidase M20A family.</text>
</comment>
<dbReference type="NCBIfam" id="NF010589">
    <property type="entry name" value="PRK13983.1"/>
    <property type="match status" value="1"/>
</dbReference>
<evidence type="ECO:0000313" key="10">
    <source>
        <dbReference type="Proteomes" id="UP000003571"/>
    </source>
</evidence>
<keyword evidence="10" id="KW-1185">Reference proteome</keyword>
<dbReference type="EMBL" id="AGRW01000053">
    <property type="protein sequence ID" value="EIC00804.1"/>
    <property type="molecule type" value="Genomic_DNA"/>
</dbReference>
<dbReference type="SUPFAM" id="SSF53187">
    <property type="entry name" value="Zn-dependent exopeptidases"/>
    <property type="match status" value="1"/>
</dbReference>
<keyword evidence="6" id="KW-0862">Zinc</keyword>
<organism evidence="9 10">
    <name type="scientific">Treponema saccharophilum DSM 2985</name>
    <dbReference type="NCBI Taxonomy" id="907348"/>
    <lineage>
        <taxon>Bacteria</taxon>
        <taxon>Pseudomonadati</taxon>
        <taxon>Spirochaetota</taxon>
        <taxon>Spirochaetia</taxon>
        <taxon>Spirochaetales</taxon>
        <taxon>Treponemataceae</taxon>
        <taxon>Treponema</taxon>
    </lineage>
</organism>
<comment type="cofactor">
    <cofactor evidence="1">
        <name>Co(2+)</name>
        <dbReference type="ChEBI" id="CHEBI:48828"/>
    </cofactor>
</comment>
<dbReference type="InterPro" id="IPR010182">
    <property type="entry name" value="ArgE/DapE"/>
</dbReference>
<evidence type="ECO:0000256" key="1">
    <source>
        <dbReference type="ARBA" id="ARBA00001941"/>
    </source>
</evidence>
<dbReference type="AlphaFoldDB" id="H7EN76"/>
<feature type="domain" description="Peptidase M20 dimerisation" evidence="8">
    <location>
        <begin position="206"/>
        <end position="314"/>
    </location>
</feature>
<name>H7EN76_9SPIR</name>
<keyword evidence="7" id="KW-0170">Cobalt</keyword>
<dbReference type="Gene3D" id="3.40.630.10">
    <property type="entry name" value="Zn peptidases"/>
    <property type="match status" value="1"/>
</dbReference>
<dbReference type="GO" id="GO:0016787">
    <property type="term" value="F:hydrolase activity"/>
    <property type="evidence" value="ECO:0007669"/>
    <property type="project" value="UniProtKB-KW"/>
</dbReference>
<dbReference type="InterPro" id="IPR002933">
    <property type="entry name" value="Peptidase_M20"/>
</dbReference>
<dbReference type="RefSeq" id="WP_002705905.1">
    <property type="nucleotide sequence ID" value="NZ_AGRW01000053.1"/>
</dbReference>
<keyword evidence="4" id="KW-0479">Metal-binding</keyword>
<comment type="caution">
    <text evidence="9">The sequence shown here is derived from an EMBL/GenBank/DDBJ whole genome shotgun (WGS) entry which is preliminary data.</text>
</comment>
<dbReference type="PATRIC" id="fig|907348.3.peg.2393"/>
<evidence type="ECO:0000256" key="2">
    <source>
        <dbReference type="ARBA" id="ARBA00001947"/>
    </source>
</evidence>
<dbReference type="OrthoDB" id="9792335at2"/>
<dbReference type="PANTHER" id="PTHR43808">
    <property type="entry name" value="ACETYLORNITHINE DEACETYLASE"/>
    <property type="match status" value="1"/>
</dbReference>
<evidence type="ECO:0000256" key="6">
    <source>
        <dbReference type="ARBA" id="ARBA00022833"/>
    </source>
</evidence>
<proteinExistence type="inferred from homology"/>
<protein>
    <submittedName>
        <fullName evidence="9">Acetylornithine deacetylase or succinyl-diaminopimelate desuccinylase</fullName>
    </submittedName>
</protein>
<reference evidence="9 10" key="1">
    <citation type="submission" date="2011-09" db="EMBL/GenBank/DDBJ databases">
        <title>The draft genome of Treponema saccharophilum DSM 2985.</title>
        <authorList>
            <consortium name="US DOE Joint Genome Institute (JGI-PGF)"/>
            <person name="Lucas S."/>
            <person name="Copeland A."/>
            <person name="Lapidus A."/>
            <person name="Glavina del Rio T."/>
            <person name="Dalin E."/>
            <person name="Tice H."/>
            <person name="Bruce D."/>
            <person name="Goodwin L."/>
            <person name="Pitluck S."/>
            <person name="Peters L."/>
            <person name="Kyrpides N."/>
            <person name="Mavromatis K."/>
            <person name="Ivanova N."/>
            <person name="Markowitz V."/>
            <person name="Cheng J.-F."/>
            <person name="Hugenholtz P."/>
            <person name="Woyke T."/>
            <person name="Wu D."/>
            <person name="Gronow S."/>
            <person name="Wellnitz S."/>
            <person name="Brambilla E."/>
            <person name="Klenk H.-P."/>
            <person name="Eisen J.A."/>
        </authorList>
    </citation>
    <scope>NUCLEOTIDE SEQUENCE [LARGE SCALE GENOMIC DNA]</scope>
    <source>
        <strain evidence="9 10">DSM 2985</strain>
    </source>
</reference>
<dbReference type="GO" id="GO:0046872">
    <property type="term" value="F:metal ion binding"/>
    <property type="evidence" value="ECO:0007669"/>
    <property type="project" value="UniProtKB-KW"/>
</dbReference>
<dbReference type="STRING" id="907348.TresaDRAFT_0629"/>
<comment type="cofactor">
    <cofactor evidence="2">
        <name>Zn(2+)</name>
        <dbReference type="ChEBI" id="CHEBI:29105"/>
    </cofactor>
</comment>
<dbReference type="eggNOG" id="COG0624">
    <property type="taxonomic scope" value="Bacteria"/>
</dbReference>
<dbReference type="InterPro" id="IPR050072">
    <property type="entry name" value="Peptidase_M20A"/>
</dbReference>
<dbReference type="Gene3D" id="3.30.70.360">
    <property type="match status" value="1"/>
</dbReference>
<gene>
    <name evidence="9" type="ORF">TresaDRAFT_0629</name>
</gene>
<evidence type="ECO:0000256" key="5">
    <source>
        <dbReference type="ARBA" id="ARBA00022801"/>
    </source>
</evidence>
<dbReference type="InterPro" id="IPR011650">
    <property type="entry name" value="Peptidase_M20_dimer"/>
</dbReference>
<evidence type="ECO:0000313" key="9">
    <source>
        <dbReference type="EMBL" id="EIC00804.1"/>
    </source>
</evidence>
<dbReference type="NCBIfam" id="TIGR01910">
    <property type="entry name" value="DapE-ArgE"/>
    <property type="match status" value="1"/>
</dbReference>
<keyword evidence="5" id="KW-0378">Hydrolase</keyword>
<dbReference type="Pfam" id="PF07687">
    <property type="entry name" value="M20_dimer"/>
    <property type="match status" value="1"/>
</dbReference>
<sequence>MTDFEKMKATIAGDIPLMVEMEKILTAIPAMAPESGGKGEMEKCAALESHLRKLGFADGAVSFERFDADDERVPQGKRPNLVVTVPGKKDDFSIWVMAHLDVVPPGDLAMWESDPWTVVEKDGKLFGRGVEDNQQGLVSGVFAAKALLDNGIVPEHTVKLLFMADEEFGSEYGIKFLLKKHPALFRKEDIIIIPDGGDPKGETIEVAEKNILWLRLHTTGLQSHGSMPDKGKNAFLAGCELALSLNDLEHFFGERDEMFNPTWSTFQPTKKSANVETVNIIPGDDVFFMDCRILPRYTLKEVRAEIDKRVAAIEAKHGVKIEVEELQHQESPATSADAPVVRRLKDAIKKAHGIEARPIGIGGGTVGAELRNLGFDAAIWSTMDEVCHQPNEYCIVRNIATDAETLAALFTTE</sequence>
<dbReference type="SUPFAM" id="SSF55031">
    <property type="entry name" value="Bacterial exopeptidase dimerisation domain"/>
    <property type="match status" value="1"/>
</dbReference>
<dbReference type="Pfam" id="PF01546">
    <property type="entry name" value="Peptidase_M20"/>
    <property type="match status" value="1"/>
</dbReference>